<dbReference type="InterPro" id="IPR029063">
    <property type="entry name" value="SAM-dependent_MTases_sf"/>
</dbReference>
<dbReference type="RefSeq" id="XP_028515293.1">
    <property type="nucleotide sequence ID" value="XM_028659492.1"/>
</dbReference>
<dbReference type="GO" id="GO:0046872">
    <property type="term" value="F:metal ion binding"/>
    <property type="evidence" value="ECO:0007669"/>
    <property type="project" value="UniProtKB-KW"/>
</dbReference>
<dbReference type="AlphaFoldDB" id="A0A913YJT5"/>
<evidence type="ECO:0000256" key="2">
    <source>
        <dbReference type="ARBA" id="ARBA00022842"/>
    </source>
</evidence>
<dbReference type="Gene3D" id="3.40.50.150">
    <property type="entry name" value="Vaccinia Virus protein VP39"/>
    <property type="match status" value="1"/>
</dbReference>
<reference evidence="3" key="1">
    <citation type="submission" date="2022-11" db="UniProtKB">
        <authorList>
            <consortium name="EnsemblMetazoa"/>
        </authorList>
    </citation>
    <scope>IDENTIFICATION</scope>
</reference>
<keyword evidence="1" id="KW-0479">Metal-binding</keyword>
<dbReference type="SUPFAM" id="SSF53335">
    <property type="entry name" value="S-adenosyl-L-methionine-dependent methyltransferases"/>
    <property type="match status" value="1"/>
</dbReference>
<dbReference type="EnsemblMetazoa" id="XM_028659492.1">
    <property type="protein sequence ID" value="XP_028515293.1"/>
    <property type="gene ID" value="LOC110240476"/>
</dbReference>
<dbReference type="InterPro" id="IPR042086">
    <property type="entry name" value="MeTrfase_capping"/>
</dbReference>
<keyword evidence="4" id="KW-1185">Reference proteome</keyword>
<evidence type="ECO:0000256" key="1">
    <source>
        <dbReference type="ARBA" id="ARBA00022723"/>
    </source>
</evidence>
<protein>
    <submittedName>
        <fullName evidence="3">Uncharacterized protein</fullName>
    </submittedName>
</protein>
<dbReference type="Gene3D" id="1.10.1200.270">
    <property type="entry name" value="Methyltransferase, alpha-helical capping domain"/>
    <property type="match status" value="1"/>
</dbReference>
<dbReference type="GO" id="GO:0008168">
    <property type="term" value="F:methyltransferase activity"/>
    <property type="evidence" value="ECO:0007669"/>
    <property type="project" value="InterPro"/>
</dbReference>
<dbReference type="Pfam" id="PF03492">
    <property type="entry name" value="Methyltransf_7"/>
    <property type="match status" value="1"/>
</dbReference>
<name>A0A913YJT5_EXADI</name>
<evidence type="ECO:0000313" key="3">
    <source>
        <dbReference type="EnsemblMetazoa" id="XP_028515293.1"/>
    </source>
</evidence>
<dbReference type="InterPro" id="IPR005299">
    <property type="entry name" value="MeTrfase_7"/>
</dbReference>
<evidence type="ECO:0000313" key="4">
    <source>
        <dbReference type="Proteomes" id="UP000887567"/>
    </source>
</evidence>
<dbReference type="GeneID" id="110240476"/>
<dbReference type="PANTHER" id="PTHR31009">
    <property type="entry name" value="S-ADENOSYL-L-METHIONINE:CARBOXYL METHYLTRANSFERASE FAMILY PROTEIN"/>
    <property type="match status" value="1"/>
</dbReference>
<organism evidence="3 4">
    <name type="scientific">Exaiptasia diaphana</name>
    <name type="common">Tropical sea anemone</name>
    <name type="synonym">Aiptasia pulchella</name>
    <dbReference type="NCBI Taxonomy" id="2652724"/>
    <lineage>
        <taxon>Eukaryota</taxon>
        <taxon>Metazoa</taxon>
        <taxon>Cnidaria</taxon>
        <taxon>Anthozoa</taxon>
        <taxon>Hexacorallia</taxon>
        <taxon>Actiniaria</taxon>
        <taxon>Aiptasiidae</taxon>
        <taxon>Exaiptasia</taxon>
    </lineage>
</organism>
<proteinExistence type="predicted"/>
<dbReference type="Proteomes" id="UP000887567">
    <property type="component" value="Unplaced"/>
</dbReference>
<dbReference type="KEGG" id="epa:110240476"/>
<sequence>MDRSERDHFVPHSMHIPYTPDGLGTYSAEALCFYKTNAKAIPLVLEAIKSSLVKPGSVFTIVDFGAADGGTSMPLMYESVKAIREKYGEEMPITIIYEDQPVNDFKSVFMRMQGFIPGPRSYLMDFQNVFVMACGTNFYSQCLPRNSVHFGFSATSVHWLREKPCDITGALHHSMMTDPREKEMFSKQGEKDWELFLMNRAEELAPGGYMLLVQDVFDEDGKLFGHSNMSKISAYNVHKNICSLWKEFVQEGKITQDEFNHTTFVSYNRKLEEFKKPFNDPNSPVRRKGLEWVSFEKHVIPCEHKERWMRDKGDPKEHAKRYVASIRIWTNATFIEGLSNSRSAEEKSNIVDDLYHRYESLVAKHPEDHEFYFLQAYIVLRKHI</sequence>
<dbReference type="OrthoDB" id="1890922at2759"/>
<accession>A0A913YJT5</accession>
<keyword evidence="2" id="KW-0460">Magnesium</keyword>